<organism evidence="1">
    <name type="scientific">Clostridium botulinum</name>
    <dbReference type="NCBI Taxonomy" id="1491"/>
    <lineage>
        <taxon>Bacteria</taxon>
        <taxon>Bacillati</taxon>
        <taxon>Bacillota</taxon>
        <taxon>Clostridia</taxon>
        <taxon>Eubacteriales</taxon>
        <taxon>Clostridiaceae</taxon>
        <taxon>Clostridium</taxon>
    </lineage>
</organism>
<protein>
    <submittedName>
        <fullName evidence="1">Uncharacterized protein</fullName>
    </submittedName>
</protein>
<dbReference type="EMBL" id="CP015702">
    <property type="protein sequence ID" value="APU86939.1"/>
    <property type="molecule type" value="Genomic_DNA"/>
</dbReference>
<proteinExistence type="predicted"/>
<accession>A0A1L7JMK9</accession>
<geneLocation type="plasmid" evidence="1">
    <name>pNPD8_2</name>
</geneLocation>
<name>A0A1L7JMK9_CLOBO</name>
<dbReference type="AlphaFoldDB" id="A0A1L7JMK9"/>
<keyword evidence="1" id="KW-0614">Plasmid</keyword>
<gene>
    <name evidence="1" type="ORF">NPD8_3831</name>
</gene>
<evidence type="ECO:0000313" key="1">
    <source>
        <dbReference type="EMBL" id="APU86939.1"/>
    </source>
</evidence>
<reference evidence="1" key="1">
    <citation type="submission" date="2016-05" db="EMBL/GenBank/DDBJ databases">
        <authorList>
            <person name="Lavstsen T."/>
            <person name="Jespersen J.S."/>
        </authorList>
    </citation>
    <scope>NUCLEOTIDE SEQUENCE</scope>
    <source>
        <strain evidence="1">CDC69096</strain>
        <plasmid evidence="1">pNPD8_2</plasmid>
    </source>
</reference>
<sequence>MQDFESARRMRKLAIEEQRTYEELKASEEKEKLKEQEVKLTQKVISNGTYSIKKQKIQEIIEIYGL</sequence>